<dbReference type="EC" id="2.3.2.31" evidence="2"/>
<dbReference type="SUPFAM" id="SSF57850">
    <property type="entry name" value="RING/U-box"/>
    <property type="match status" value="1"/>
</dbReference>
<dbReference type="EMBL" id="JASBNA010000002">
    <property type="protein sequence ID" value="KAK7694444.1"/>
    <property type="molecule type" value="Genomic_DNA"/>
</dbReference>
<keyword evidence="12" id="KW-1185">Reference proteome</keyword>
<evidence type="ECO:0000256" key="3">
    <source>
        <dbReference type="ARBA" id="ARBA00022679"/>
    </source>
</evidence>
<dbReference type="Proteomes" id="UP001385951">
    <property type="component" value="Unassembled WGS sequence"/>
</dbReference>
<dbReference type="InterPro" id="IPR002867">
    <property type="entry name" value="IBR_dom"/>
</dbReference>
<dbReference type="CDD" id="cd22584">
    <property type="entry name" value="Rcat_RBR_unk"/>
    <property type="match status" value="1"/>
</dbReference>
<feature type="region of interest" description="Disordered" evidence="9">
    <location>
        <begin position="98"/>
        <end position="134"/>
    </location>
</feature>
<organism evidence="11 12">
    <name type="scientific">Cerrena zonata</name>
    <dbReference type="NCBI Taxonomy" id="2478898"/>
    <lineage>
        <taxon>Eukaryota</taxon>
        <taxon>Fungi</taxon>
        <taxon>Dikarya</taxon>
        <taxon>Basidiomycota</taxon>
        <taxon>Agaricomycotina</taxon>
        <taxon>Agaricomycetes</taxon>
        <taxon>Polyporales</taxon>
        <taxon>Cerrenaceae</taxon>
        <taxon>Cerrena</taxon>
    </lineage>
</organism>
<dbReference type="GO" id="GO:0061630">
    <property type="term" value="F:ubiquitin protein ligase activity"/>
    <property type="evidence" value="ECO:0007669"/>
    <property type="project" value="UniProtKB-EC"/>
</dbReference>
<evidence type="ECO:0000256" key="9">
    <source>
        <dbReference type="SAM" id="MobiDB-lite"/>
    </source>
</evidence>
<name>A0AAW0GTS1_9APHY</name>
<dbReference type="GO" id="GO:0016567">
    <property type="term" value="P:protein ubiquitination"/>
    <property type="evidence" value="ECO:0007669"/>
    <property type="project" value="InterPro"/>
</dbReference>
<dbReference type="PANTHER" id="PTHR11685">
    <property type="entry name" value="RBR FAMILY RING FINGER AND IBR DOMAIN-CONTAINING"/>
    <property type="match status" value="1"/>
</dbReference>
<keyword evidence="6" id="KW-0863">Zinc-finger</keyword>
<feature type="compositionally biased region" description="Acidic residues" evidence="9">
    <location>
        <begin position="120"/>
        <end position="129"/>
    </location>
</feature>
<keyword evidence="3" id="KW-0808">Transferase</keyword>
<comment type="catalytic activity">
    <reaction evidence="1">
        <text>[E2 ubiquitin-conjugating enzyme]-S-ubiquitinyl-L-cysteine + [acceptor protein]-L-lysine = [E2 ubiquitin-conjugating enzyme]-L-cysteine + [acceptor protein]-N(6)-ubiquitinyl-L-lysine.</text>
        <dbReference type="EC" id="2.3.2.31"/>
    </reaction>
</comment>
<evidence type="ECO:0000256" key="8">
    <source>
        <dbReference type="ARBA" id="ARBA00022833"/>
    </source>
</evidence>
<keyword evidence="4" id="KW-0479">Metal-binding</keyword>
<comment type="caution">
    <text evidence="11">The sequence shown here is derived from an EMBL/GenBank/DDBJ whole genome shotgun (WGS) entry which is preliminary data.</text>
</comment>
<evidence type="ECO:0000313" key="11">
    <source>
        <dbReference type="EMBL" id="KAK7694444.1"/>
    </source>
</evidence>
<dbReference type="AlphaFoldDB" id="A0AAW0GTS1"/>
<dbReference type="InterPro" id="IPR044066">
    <property type="entry name" value="TRIAD_supradom"/>
</dbReference>
<dbReference type="CDD" id="cd20335">
    <property type="entry name" value="BRcat_RBR"/>
    <property type="match status" value="1"/>
</dbReference>
<keyword evidence="7" id="KW-0833">Ubl conjugation pathway</keyword>
<protein>
    <recommendedName>
        <fullName evidence="2">RBR-type E3 ubiquitin transferase</fullName>
        <ecNumber evidence="2">2.3.2.31</ecNumber>
    </recommendedName>
</protein>
<evidence type="ECO:0000313" key="12">
    <source>
        <dbReference type="Proteomes" id="UP001385951"/>
    </source>
</evidence>
<dbReference type="GO" id="GO:0008270">
    <property type="term" value="F:zinc ion binding"/>
    <property type="evidence" value="ECO:0007669"/>
    <property type="project" value="UniProtKB-KW"/>
</dbReference>
<dbReference type="Gene3D" id="1.20.120.1750">
    <property type="match status" value="1"/>
</dbReference>
<sequence>MADPSTTNGLTGLLQYITLLNDDEIEDLKTLGDDVDVDELDDEGLARFLFAQEAASLLNMTKDHRSSSANEADISLLDELASIEEMARFDHEMALALAEGRPPPTRSERPSREQELNDQPFDDPSDSDSDSVQSSAASPIISAVALPLPPPSPPSPPIVIPVSLGDCVICGDSIFHTIINLPCGHSIDKGCLQIMFRKACDSEAHFPPRCCNTEPLLADVLEHLDDELADLFAEKSVEYRTTNRVYCHRPSCSKFLAPATETPSLIECQTCRIATCGACKEQAHVGRPCDKSVNSEVLLLAEKEGWQRCHSCRHLVELTQGCYHMICLCKAQFCYLCAIPWKECKCPQFAEERL</sequence>
<keyword evidence="8" id="KW-0862">Zinc</keyword>
<reference evidence="11 12" key="1">
    <citation type="submission" date="2022-09" db="EMBL/GenBank/DDBJ databases">
        <authorList>
            <person name="Palmer J.M."/>
        </authorList>
    </citation>
    <scope>NUCLEOTIDE SEQUENCE [LARGE SCALE GENOMIC DNA]</scope>
    <source>
        <strain evidence="11 12">DSM 7382</strain>
    </source>
</reference>
<evidence type="ECO:0000256" key="7">
    <source>
        <dbReference type="ARBA" id="ARBA00022786"/>
    </source>
</evidence>
<accession>A0AAW0GTS1</accession>
<evidence type="ECO:0000259" key="10">
    <source>
        <dbReference type="PROSITE" id="PS51873"/>
    </source>
</evidence>
<feature type="compositionally biased region" description="Basic and acidic residues" evidence="9">
    <location>
        <begin position="106"/>
        <end position="115"/>
    </location>
</feature>
<evidence type="ECO:0000256" key="6">
    <source>
        <dbReference type="ARBA" id="ARBA00022771"/>
    </source>
</evidence>
<gene>
    <name evidence="11" type="ORF">QCA50_001630</name>
</gene>
<dbReference type="Pfam" id="PF01485">
    <property type="entry name" value="IBR"/>
    <property type="match status" value="1"/>
</dbReference>
<feature type="domain" description="RING-type" evidence="10">
    <location>
        <begin position="163"/>
        <end position="350"/>
    </location>
</feature>
<dbReference type="PROSITE" id="PS51873">
    <property type="entry name" value="TRIAD"/>
    <property type="match status" value="1"/>
</dbReference>
<evidence type="ECO:0000256" key="4">
    <source>
        <dbReference type="ARBA" id="ARBA00022723"/>
    </source>
</evidence>
<evidence type="ECO:0000256" key="1">
    <source>
        <dbReference type="ARBA" id="ARBA00001798"/>
    </source>
</evidence>
<proteinExistence type="predicted"/>
<evidence type="ECO:0000256" key="2">
    <source>
        <dbReference type="ARBA" id="ARBA00012251"/>
    </source>
</evidence>
<keyword evidence="5" id="KW-0677">Repeat</keyword>
<dbReference type="InterPro" id="IPR031127">
    <property type="entry name" value="E3_UB_ligase_RBR"/>
</dbReference>
<evidence type="ECO:0000256" key="5">
    <source>
        <dbReference type="ARBA" id="ARBA00022737"/>
    </source>
</evidence>